<proteinExistence type="predicted"/>
<organism evidence="1 2">
    <name type="scientific">Heyndrickxia oleronia</name>
    <dbReference type="NCBI Taxonomy" id="38875"/>
    <lineage>
        <taxon>Bacteria</taxon>
        <taxon>Bacillati</taxon>
        <taxon>Bacillota</taxon>
        <taxon>Bacilli</taxon>
        <taxon>Bacillales</taxon>
        <taxon>Bacillaceae</taxon>
        <taxon>Heyndrickxia</taxon>
    </lineage>
</organism>
<dbReference type="SUPFAM" id="SSF48403">
    <property type="entry name" value="Ankyrin repeat"/>
    <property type="match status" value="1"/>
</dbReference>
<dbReference type="InterPro" id="IPR036770">
    <property type="entry name" value="Ankyrin_rpt-contain_sf"/>
</dbReference>
<sequence length="136" mass="15024">MKKEPLNIEIIREFIVAAHGNFEEVKRLVSKEPDLIHSVINWGGDDWESGLGAAAHTGNKEIAVWLLENGARMDIFAAAMLGHLNIVKEILNVYPDVIHSKGPHGIPLIRHAQIGGECALPVYEYLKSIVPEVSNK</sequence>
<dbReference type="Proteomes" id="UP000189761">
    <property type="component" value="Unassembled WGS sequence"/>
</dbReference>
<protein>
    <recommendedName>
        <fullName evidence="3">Ankyrin repeat domain-containing protein</fullName>
    </recommendedName>
</protein>
<dbReference type="RefSeq" id="WP_058004452.1">
    <property type="nucleotide sequence ID" value="NZ_CP065424.1"/>
</dbReference>
<comment type="caution">
    <text evidence="1">The sequence shown here is derived from an EMBL/GenBank/DDBJ whole genome shotgun (WGS) entry which is preliminary data.</text>
</comment>
<dbReference type="EMBL" id="MTLA01000273">
    <property type="protein sequence ID" value="OOP66716.1"/>
    <property type="molecule type" value="Genomic_DNA"/>
</dbReference>
<reference evidence="1 2" key="1">
    <citation type="submission" date="2017-01" db="EMBL/GenBank/DDBJ databases">
        <title>Draft genome sequence of Bacillus oleronius.</title>
        <authorList>
            <person name="Allam M."/>
        </authorList>
    </citation>
    <scope>NUCLEOTIDE SEQUENCE [LARGE SCALE GENOMIC DNA]</scope>
    <source>
        <strain evidence="1 2">DSM 9356</strain>
    </source>
</reference>
<keyword evidence="2" id="KW-1185">Reference proteome</keyword>
<evidence type="ECO:0000313" key="2">
    <source>
        <dbReference type="Proteomes" id="UP000189761"/>
    </source>
</evidence>
<dbReference type="Gene3D" id="1.25.40.20">
    <property type="entry name" value="Ankyrin repeat-containing domain"/>
    <property type="match status" value="1"/>
</dbReference>
<evidence type="ECO:0008006" key="3">
    <source>
        <dbReference type="Google" id="ProtNLM"/>
    </source>
</evidence>
<evidence type="ECO:0000313" key="1">
    <source>
        <dbReference type="EMBL" id="OOP66716.1"/>
    </source>
</evidence>
<gene>
    <name evidence="1" type="ORF">BWZ43_19565</name>
</gene>
<name>A0A8E2I4U1_9BACI</name>
<accession>A0A8E2I4U1</accession>
<dbReference type="AlphaFoldDB" id="A0A8E2I4U1"/>